<dbReference type="GO" id="GO:0003676">
    <property type="term" value="F:nucleic acid binding"/>
    <property type="evidence" value="ECO:0007669"/>
    <property type="project" value="InterPro"/>
</dbReference>
<organism evidence="4 5">
    <name type="scientific">Morella rubra</name>
    <name type="common">Chinese bayberry</name>
    <dbReference type="NCBI Taxonomy" id="262757"/>
    <lineage>
        <taxon>Eukaryota</taxon>
        <taxon>Viridiplantae</taxon>
        <taxon>Streptophyta</taxon>
        <taxon>Embryophyta</taxon>
        <taxon>Tracheophyta</taxon>
        <taxon>Spermatophyta</taxon>
        <taxon>Magnoliopsida</taxon>
        <taxon>eudicotyledons</taxon>
        <taxon>Gunneridae</taxon>
        <taxon>Pentapetalae</taxon>
        <taxon>rosids</taxon>
        <taxon>fabids</taxon>
        <taxon>Fagales</taxon>
        <taxon>Myricaceae</taxon>
        <taxon>Morella</taxon>
    </lineage>
</organism>
<reference evidence="4 5" key="1">
    <citation type="journal article" date="2019" name="Plant Biotechnol. J.">
        <title>The red bayberry genome and genetic basis of sex determination.</title>
        <authorList>
            <person name="Jia H.M."/>
            <person name="Jia H.J."/>
            <person name="Cai Q.L."/>
            <person name="Wang Y."/>
            <person name="Zhao H.B."/>
            <person name="Yang W.F."/>
            <person name="Wang G.Y."/>
            <person name="Li Y.H."/>
            <person name="Zhan D.L."/>
            <person name="Shen Y.T."/>
            <person name="Niu Q.F."/>
            <person name="Chang L."/>
            <person name="Qiu J."/>
            <person name="Zhao L."/>
            <person name="Xie H.B."/>
            <person name="Fu W.Y."/>
            <person name="Jin J."/>
            <person name="Li X.W."/>
            <person name="Jiao Y."/>
            <person name="Zhou C.C."/>
            <person name="Tu T."/>
            <person name="Chai C.Y."/>
            <person name="Gao J.L."/>
            <person name="Fan L.J."/>
            <person name="van de Weg E."/>
            <person name="Wang J.Y."/>
            <person name="Gao Z.S."/>
        </authorList>
    </citation>
    <scope>NUCLEOTIDE SEQUENCE [LARGE SCALE GENOMIC DNA]</scope>
    <source>
        <tissue evidence="4">Leaves</tissue>
    </source>
</reference>
<protein>
    <submittedName>
        <fullName evidence="4">Retrovirus-related Pol polyprotein from transposon TNT 1-94</fullName>
    </submittedName>
</protein>
<evidence type="ECO:0000256" key="1">
    <source>
        <dbReference type="PROSITE-ProRule" id="PRU00047"/>
    </source>
</evidence>
<dbReference type="GO" id="GO:0008270">
    <property type="term" value="F:zinc ion binding"/>
    <property type="evidence" value="ECO:0007669"/>
    <property type="project" value="UniProtKB-KW"/>
</dbReference>
<accession>A0A6A1W0Z6</accession>
<feature type="region of interest" description="Disordered" evidence="2">
    <location>
        <begin position="17"/>
        <end position="48"/>
    </location>
</feature>
<name>A0A6A1W0Z6_9ROSI</name>
<dbReference type="EMBL" id="RXIC02000021">
    <property type="protein sequence ID" value="KAB1218543.1"/>
    <property type="molecule type" value="Genomic_DNA"/>
</dbReference>
<sequence>MELVKDALFSEEARRKEMETYDHNGSQALITERGRESSKNTRGQDKSRGMGRKITCLYCYQEGHTKRNCPKYKAEKGK</sequence>
<dbReference type="PROSITE" id="PS50158">
    <property type="entry name" value="ZF_CCHC"/>
    <property type="match status" value="1"/>
</dbReference>
<evidence type="ECO:0000313" key="5">
    <source>
        <dbReference type="Proteomes" id="UP000516437"/>
    </source>
</evidence>
<proteinExistence type="predicted"/>
<evidence type="ECO:0000259" key="3">
    <source>
        <dbReference type="PROSITE" id="PS50158"/>
    </source>
</evidence>
<comment type="caution">
    <text evidence="4">The sequence shown here is derived from an EMBL/GenBank/DDBJ whole genome shotgun (WGS) entry which is preliminary data.</text>
</comment>
<feature type="domain" description="CCHC-type" evidence="3">
    <location>
        <begin position="56"/>
        <end position="71"/>
    </location>
</feature>
<gene>
    <name evidence="4" type="ORF">CJ030_MR3G026423</name>
</gene>
<keyword evidence="1" id="KW-0479">Metal-binding</keyword>
<dbReference type="Gene3D" id="4.10.60.10">
    <property type="entry name" value="Zinc finger, CCHC-type"/>
    <property type="match status" value="1"/>
</dbReference>
<dbReference type="Proteomes" id="UP000516437">
    <property type="component" value="Chromosome 3"/>
</dbReference>
<feature type="compositionally biased region" description="Basic and acidic residues" evidence="2">
    <location>
        <begin position="32"/>
        <end position="48"/>
    </location>
</feature>
<dbReference type="AlphaFoldDB" id="A0A6A1W0Z6"/>
<evidence type="ECO:0000256" key="2">
    <source>
        <dbReference type="SAM" id="MobiDB-lite"/>
    </source>
</evidence>
<keyword evidence="5" id="KW-1185">Reference proteome</keyword>
<dbReference type="InterPro" id="IPR001878">
    <property type="entry name" value="Znf_CCHC"/>
</dbReference>
<keyword evidence="1" id="KW-0863">Zinc-finger</keyword>
<evidence type="ECO:0000313" key="4">
    <source>
        <dbReference type="EMBL" id="KAB1218543.1"/>
    </source>
</evidence>
<dbReference type="SUPFAM" id="SSF57756">
    <property type="entry name" value="Retrovirus zinc finger-like domains"/>
    <property type="match status" value="1"/>
</dbReference>
<dbReference type="InterPro" id="IPR036875">
    <property type="entry name" value="Znf_CCHC_sf"/>
</dbReference>
<keyword evidence="1" id="KW-0862">Zinc</keyword>
<dbReference type="OrthoDB" id="1830709at2759"/>